<dbReference type="Proteomes" id="UP000193990">
    <property type="component" value="Unassembled WGS sequence"/>
</dbReference>
<evidence type="ECO:0000313" key="1">
    <source>
        <dbReference type="EMBL" id="ORU95809.1"/>
    </source>
</evidence>
<dbReference type="EMBL" id="LQOK01000047">
    <property type="protein sequence ID" value="ORU95809.1"/>
    <property type="molecule type" value="Genomic_DNA"/>
</dbReference>
<evidence type="ECO:0000313" key="2">
    <source>
        <dbReference type="Proteomes" id="UP000193990"/>
    </source>
</evidence>
<organism evidence="1 2">
    <name type="scientific">Mycobacterium bohemicum</name>
    <dbReference type="NCBI Taxonomy" id="56425"/>
    <lineage>
        <taxon>Bacteria</taxon>
        <taxon>Bacillati</taxon>
        <taxon>Actinomycetota</taxon>
        <taxon>Actinomycetes</taxon>
        <taxon>Mycobacteriales</taxon>
        <taxon>Mycobacteriaceae</taxon>
        <taxon>Mycobacterium</taxon>
    </lineage>
</organism>
<dbReference type="STRING" id="56425.AWB93_22795"/>
<keyword evidence="2" id="KW-1185">Reference proteome</keyword>
<reference evidence="1 2" key="1">
    <citation type="submission" date="2016-01" db="EMBL/GenBank/DDBJ databases">
        <title>The new phylogeny of the genus Mycobacterium.</title>
        <authorList>
            <person name="Tarcisio F."/>
            <person name="Conor M."/>
            <person name="Antonella G."/>
            <person name="Elisabetta G."/>
            <person name="Giulia F.S."/>
            <person name="Sara T."/>
            <person name="Anna F."/>
            <person name="Clotilde B."/>
            <person name="Roberto B."/>
            <person name="Veronica D.S."/>
            <person name="Fabio R."/>
            <person name="Monica P."/>
            <person name="Olivier J."/>
            <person name="Enrico T."/>
            <person name="Nicola S."/>
        </authorList>
    </citation>
    <scope>NUCLEOTIDE SEQUENCE [LARGE SCALE GENOMIC DNA]</scope>
    <source>
        <strain evidence="1 2">DSM 44277</strain>
    </source>
</reference>
<accession>A0A1X1QWZ8</accession>
<protein>
    <submittedName>
        <fullName evidence="1">Uncharacterized protein</fullName>
    </submittedName>
</protein>
<sequence length="150" mass="16667">MSLWPNAKTRAEAAQLLYVKGWTLGRVLALYPDGVVSEDRGVKRGAARRAIWAHYALLQEAVGEPDIDPSDAAAVERVVRTKGVEVARCRAGSHLGEEYNTFPDLAWYERQAPPSWPIEADDDGRREREQADIRSAMCPECFCVHAGECP</sequence>
<proteinExistence type="predicted"/>
<name>A0A1X1QWZ8_MYCBE</name>
<dbReference type="AlphaFoldDB" id="A0A1X1QWZ8"/>
<comment type="caution">
    <text evidence="1">The sequence shown here is derived from an EMBL/GenBank/DDBJ whole genome shotgun (WGS) entry which is preliminary data.</text>
</comment>
<gene>
    <name evidence="1" type="ORF">AWB93_22795</name>
</gene>